<dbReference type="InterPro" id="IPR051785">
    <property type="entry name" value="MMCE/EMCE_epimerase"/>
</dbReference>
<evidence type="ECO:0000313" key="4">
    <source>
        <dbReference type="Proteomes" id="UP000823912"/>
    </source>
</evidence>
<name>A0A9D1JBB2_9FIRM</name>
<dbReference type="EMBL" id="DVHM01000145">
    <property type="protein sequence ID" value="HIR71360.1"/>
    <property type="molecule type" value="Genomic_DNA"/>
</dbReference>
<protein>
    <submittedName>
        <fullName evidence="3">VOC family protein</fullName>
    </submittedName>
</protein>
<evidence type="ECO:0000256" key="1">
    <source>
        <dbReference type="ARBA" id="ARBA00022723"/>
    </source>
</evidence>
<dbReference type="PANTHER" id="PTHR43048">
    <property type="entry name" value="METHYLMALONYL-COA EPIMERASE"/>
    <property type="match status" value="1"/>
</dbReference>
<gene>
    <name evidence="3" type="ORF">IAA55_08770</name>
</gene>
<dbReference type="Pfam" id="PF00903">
    <property type="entry name" value="Glyoxalase"/>
    <property type="match status" value="1"/>
</dbReference>
<dbReference type="PANTHER" id="PTHR43048:SF5">
    <property type="entry name" value="BLR5325 PROTEIN"/>
    <property type="match status" value="1"/>
</dbReference>
<dbReference type="Gene3D" id="3.10.180.10">
    <property type="entry name" value="2,3-Dihydroxybiphenyl 1,2-Dioxygenase, domain 1"/>
    <property type="match status" value="1"/>
</dbReference>
<dbReference type="GO" id="GO:0046872">
    <property type="term" value="F:metal ion binding"/>
    <property type="evidence" value="ECO:0007669"/>
    <property type="project" value="UniProtKB-KW"/>
</dbReference>
<reference evidence="3" key="2">
    <citation type="journal article" date="2021" name="PeerJ">
        <title>Extensive microbial diversity within the chicken gut microbiome revealed by metagenomics and culture.</title>
        <authorList>
            <person name="Gilroy R."/>
            <person name="Ravi A."/>
            <person name="Getino M."/>
            <person name="Pursley I."/>
            <person name="Horton D.L."/>
            <person name="Alikhan N.F."/>
            <person name="Baker D."/>
            <person name="Gharbi K."/>
            <person name="Hall N."/>
            <person name="Watson M."/>
            <person name="Adriaenssens E.M."/>
            <person name="Foster-Nyarko E."/>
            <person name="Jarju S."/>
            <person name="Secka A."/>
            <person name="Antonio M."/>
            <person name="Oren A."/>
            <person name="Chaudhuri R.R."/>
            <person name="La Ragione R."/>
            <person name="Hildebrand F."/>
            <person name="Pallen M.J."/>
        </authorList>
    </citation>
    <scope>NUCLEOTIDE SEQUENCE</scope>
    <source>
        <strain evidence="3">ChiSjej5B23-6657</strain>
    </source>
</reference>
<dbReference type="GO" id="GO:0004493">
    <property type="term" value="F:methylmalonyl-CoA epimerase activity"/>
    <property type="evidence" value="ECO:0007669"/>
    <property type="project" value="TreeGrafter"/>
</dbReference>
<evidence type="ECO:0000259" key="2">
    <source>
        <dbReference type="PROSITE" id="PS51819"/>
    </source>
</evidence>
<dbReference type="SUPFAM" id="SSF54593">
    <property type="entry name" value="Glyoxalase/Bleomycin resistance protein/Dihydroxybiphenyl dioxygenase"/>
    <property type="match status" value="1"/>
</dbReference>
<reference evidence="3" key="1">
    <citation type="submission" date="2020-10" db="EMBL/GenBank/DDBJ databases">
        <authorList>
            <person name="Gilroy R."/>
        </authorList>
    </citation>
    <scope>NUCLEOTIDE SEQUENCE</scope>
    <source>
        <strain evidence="3">ChiSjej5B23-6657</strain>
    </source>
</reference>
<organism evidence="3 4">
    <name type="scientific">Candidatus Pullilachnospira gallistercoris</name>
    <dbReference type="NCBI Taxonomy" id="2840911"/>
    <lineage>
        <taxon>Bacteria</taxon>
        <taxon>Bacillati</taxon>
        <taxon>Bacillota</taxon>
        <taxon>Clostridia</taxon>
        <taxon>Lachnospirales</taxon>
        <taxon>Lachnospiraceae</taxon>
        <taxon>Lachnospiraceae incertae sedis</taxon>
        <taxon>Candidatus Pullilachnospira</taxon>
    </lineage>
</organism>
<proteinExistence type="predicted"/>
<sequence length="163" mass="18445">MAEQTGREPLTEGVFQVGVMVSDVEECLKLFCDTLGMKVVFDARNQVQPAKGLSGVEYQVMNCLMLHGEGGVDLEIHQYVDPPAKPHPPLNHNDIGSMHFMLRVHDIYQVAEKVQELGYELMNPIVESEHIPGFKFTYFRGPDGMMVELHEGKVEMPEEMKQK</sequence>
<keyword evidence="1" id="KW-0479">Metal-binding</keyword>
<dbReference type="InterPro" id="IPR037523">
    <property type="entry name" value="VOC_core"/>
</dbReference>
<comment type="caution">
    <text evidence="3">The sequence shown here is derived from an EMBL/GenBank/DDBJ whole genome shotgun (WGS) entry which is preliminary data.</text>
</comment>
<dbReference type="GO" id="GO:0046491">
    <property type="term" value="P:L-methylmalonyl-CoA metabolic process"/>
    <property type="evidence" value="ECO:0007669"/>
    <property type="project" value="TreeGrafter"/>
</dbReference>
<dbReference type="InterPro" id="IPR004360">
    <property type="entry name" value="Glyas_Fos-R_dOase_dom"/>
</dbReference>
<dbReference type="PROSITE" id="PS51819">
    <property type="entry name" value="VOC"/>
    <property type="match status" value="1"/>
</dbReference>
<dbReference type="InterPro" id="IPR029068">
    <property type="entry name" value="Glyas_Bleomycin-R_OHBP_Dase"/>
</dbReference>
<feature type="domain" description="VOC" evidence="2">
    <location>
        <begin position="13"/>
        <end position="152"/>
    </location>
</feature>
<evidence type="ECO:0000313" key="3">
    <source>
        <dbReference type="EMBL" id="HIR71360.1"/>
    </source>
</evidence>
<accession>A0A9D1JBB2</accession>
<dbReference type="AlphaFoldDB" id="A0A9D1JBB2"/>
<dbReference type="Proteomes" id="UP000823912">
    <property type="component" value="Unassembled WGS sequence"/>
</dbReference>